<keyword evidence="8" id="KW-0804">Transcription</keyword>
<gene>
    <name evidence="11" type="ORF">RJ641_023084</name>
</gene>
<dbReference type="AlphaFoldDB" id="A0AAN8UMW6"/>
<comment type="caution">
    <text evidence="11">The sequence shown here is derived from an EMBL/GenBank/DDBJ whole genome shotgun (WGS) entry which is preliminary data.</text>
</comment>
<dbReference type="GO" id="GO:0006355">
    <property type="term" value="P:regulation of DNA-templated transcription"/>
    <property type="evidence" value="ECO:0007669"/>
    <property type="project" value="InterPro"/>
</dbReference>
<evidence type="ECO:0000256" key="9">
    <source>
        <dbReference type="ARBA" id="ARBA00023242"/>
    </source>
</evidence>
<keyword evidence="5" id="KW-0597">Phosphoprotein</keyword>
<dbReference type="PANTHER" id="PTHR31169:SF8">
    <property type="entry name" value="ZINC-FINGER DOMAIN OF MONOAMINE-OXIDASE A REPRESSOR R1 PROTEIN"/>
    <property type="match status" value="1"/>
</dbReference>
<feature type="non-terminal residue" evidence="11">
    <location>
        <position position="510"/>
    </location>
</feature>
<reference evidence="11 12" key="1">
    <citation type="submission" date="2023-12" db="EMBL/GenBank/DDBJ databases">
        <title>A high-quality genome assembly for Dillenia turbinata (Dilleniales).</title>
        <authorList>
            <person name="Chanderbali A."/>
        </authorList>
    </citation>
    <scope>NUCLEOTIDE SEQUENCE [LARGE SCALE GENOMIC DNA]</scope>
    <source>
        <strain evidence="11">LSX21</strain>
        <tissue evidence="11">Leaf</tissue>
    </source>
</reference>
<name>A0AAN8UMW6_9MAGN</name>
<dbReference type="InterPro" id="IPR018501">
    <property type="entry name" value="DDT_dom"/>
</dbReference>
<accession>A0AAN8UMW6</accession>
<evidence type="ECO:0000313" key="12">
    <source>
        <dbReference type="Proteomes" id="UP001370490"/>
    </source>
</evidence>
<keyword evidence="9" id="KW-0539">Nucleus</keyword>
<evidence type="ECO:0000256" key="7">
    <source>
        <dbReference type="ARBA" id="ARBA00023015"/>
    </source>
</evidence>
<dbReference type="SMART" id="SM00571">
    <property type="entry name" value="DDT"/>
    <property type="match status" value="1"/>
</dbReference>
<dbReference type="InterPro" id="IPR040221">
    <property type="entry name" value="CDCA7/CDA7L"/>
</dbReference>
<evidence type="ECO:0000313" key="11">
    <source>
        <dbReference type="EMBL" id="KAK6913483.1"/>
    </source>
</evidence>
<evidence type="ECO:0000256" key="6">
    <source>
        <dbReference type="ARBA" id="ARBA00022843"/>
    </source>
</evidence>
<dbReference type="EMBL" id="JBAMMX010000027">
    <property type="protein sequence ID" value="KAK6913483.1"/>
    <property type="molecule type" value="Genomic_DNA"/>
</dbReference>
<keyword evidence="11" id="KW-0479">Metal-binding</keyword>
<evidence type="ECO:0000256" key="5">
    <source>
        <dbReference type="ARBA" id="ARBA00022553"/>
    </source>
</evidence>
<keyword evidence="6" id="KW-0832">Ubl conjugation</keyword>
<keyword evidence="3" id="KW-0963">Cytoplasm</keyword>
<keyword evidence="12" id="KW-1185">Reference proteome</keyword>
<evidence type="ECO:0000256" key="3">
    <source>
        <dbReference type="ARBA" id="ARBA00022490"/>
    </source>
</evidence>
<keyword evidence="7" id="KW-0805">Transcription regulation</keyword>
<keyword evidence="11" id="KW-0862">Zinc</keyword>
<dbReference type="GO" id="GO:0005737">
    <property type="term" value="C:cytoplasm"/>
    <property type="evidence" value="ECO:0007669"/>
    <property type="project" value="UniProtKB-SubCell"/>
</dbReference>
<dbReference type="InterPro" id="IPR018866">
    <property type="entry name" value="Znf-4CXXC_R1"/>
</dbReference>
<evidence type="ECO:0000259" key="10">
    <source>
        <dbReference type="PROSITE" id="PS50827"/>
    </source>
</evidence>
<organism evidence="11 12">
    <name type="scientific">Dillenia turbinata</name>
    <dbReference type="NCBI Taxonomy" id="194707"/>
    <lineage>
        <taxon>Eukaryota</taxon>
        <taxon>Viridiplantae</taxon>
        <taxon>Streptophyta</taxon>
        <taxon>Embryophyta</taxon>
        <taxon>Tracheophyta</taxon>
        <taxon>Spermatophyta</taxon>
        <taxon>Magnoliopsida</taxon>
        <taxon>eudicotyledons</taxon>
        <taxon>Gunneridae</taxon>
        <taxon>Pentapetalae</taxon>
        <taxon>Dilleniales</taxon>
        <taxon>Dilleniaceae</taxon>
        <taxon>Dillenia</taxon>
    </lineage>
</organism>
<dbReference type="PROSITE" id="PS50827">
    <property type="entry name" value="DDT"/>
    <property type="match status" value="1"/>
</dbReference>
<dbReference type="PANTHER" id="PTHR31169">
    <property type="entry name" value="OS05G0300700 PROTEIN"/>
    <property type="match status" value="1"/>
</dbReference>
<dbReference type="Proteomes" id="UP001370490">
    <property type="component" value="Unassembled WGS sequence"/>
</dbReference>
<evidence type="ECO:0000256" key="4">
    <source>
        <dbReference type="ARBA" id="ARBA00022499"/>
    </source>
</evidence>
<evidence type="ECO:0000256" key="8">
    <source>
        <dbReference type="ARBA" id="ARBA00023163"/>
    </source>
</evidence>
<dbReference type="GO" id="GO:0005634">
    <property type="term" value="C:nucleus"/>
    <property type="evidence" value="ECO:0007669"/>
    <property type="project" value="UniProtKB-SubCell"/>
</dbReference>
<keyword evidence="4" id="KW-1017">Isopeptide bond</keyword>
<dbReference type="Pfam" id="PF10497">
    <property type="entry name" value="zf-4CXXC_R1"/>
    <property type="match status" value="1"/>
</dbReference>
<proteinExistence type="predicted"/>
<protein>
    <submittedName>
        <fullName evidence="11">Zinc-finger domain of monoamine-oxidase A repressor R1</fullName>
    </submittedName>
</protein>
<feature type="domain" description="DDT" evidence="10">
    <location>
        <begin position="274"/>
        <end position="339"/>
    </location>
</feature>
<evidence type="ECO:0000256" key="1">
    <source>
        <dbReference type="ARBA" id="ARBA00004123"/>
    </source>
</evidence>
<evidence type="ECO:0000256" key="2">
    <source>
        <dbReference type="ARBA" id="ARBA00004496"/>
    </source>
</evidence>
<keyword evidence="11" id="KW-0863">Zinc-finger</keyword>
<dbReference type="GO" id="GO:0008270">
    <property type="term" value="F:zinc ion binding"/>
    <property type="evidence" value="ECO:0007669"/>
    <property type="project" value="UniProtKB-KW"/>
</dbReference>
<sequence length="510" mass="56558">MDFMAACKNINANKPCTIKFCHECLQNRYGEKAEEVVNLEEWICPKCRGICNCSFCIKKRLHQSTGNLVYSVKAAGFSSVSDVLHVQGFENVDSLKEKYTSRKKPVGEMNGVSSPVKRRKENCLDGHSDVSLSPKNVNVNEKPKKAKRVGLKEMHGMNGNGDAILKNTMSKKTKISQGASKLEGMADKNDDTMFVGNDGENIPYCKKIEGDHKVLRDAVRNGVCNGNAEVKKKAAIKSCTAKDTVTVQKKFICEEIQLPQGAELTNVAGVDVPTEDVGHALQFLEFCATFGKVLDVKRGEPGSVLRDLFCCRSTRSGKCSSNLQFQIKLLKVILGLDEDEEFTSSTTTSGGNAWLEALKECVSESQSILKDLPEDCFDNEDRYNRLDSSKKLKVLTFLCDETLGTGKLRNWIAEQNDVFAEEKKQARGKLAAKEKEKHVKRKMQDEIARAILAKNGDPLTISEHEAIILEIKNEAANAHAEVLEARGMAPGVYHQEAMHVHRKGAYEMDD</sequence>
<comment type="subcellular location">
    <subcellularLocation>
        <location evidence="2">Cytoplasm</location>
    </subcellularLocation>
    <subcellularLocation>
        <location evidence="1">Nucleus</location>
    </subcellularLocation>
</comment>